<name>A0A0D7BRU4_9AGAR</name>
<reference evidence="1 2" key="1">
    <citation type="journal article" date="2015" name="Fungal Genet. Biol.">
        <title>Evolution of novel wood decay mechanisms in Agaricales revealed by the genome sequences of Fistulina hepatica and Cylindrobasidium torrendii.</title>
        <authorList>
            <person name="Floudas D."/>
            <person name="Held B.W."/>
            <person name="Riley R."/>
            <person name="Nagy L.G."/>
            <person name="Koehler G."/>
            <person name="Ransdell A.S."/>
            <person name="Younus H."/>
            <person name="Chow J."/>
            <person name="Chiniquy J."/>
            <person name="Lipzen A."/>
            <person name="Tritt A."/>
            <person name="Sun H."/>
            <person name="Haridas S."/>
            <person name="LaButti K."/>
            <person name="Ohm R.A."/>
            <person name="Kues U."/>
            <person name="Blanchette R.A."/>
            <person name="Grigoriev I.V."/>
            <person name="Minto R.E."/>
            <person name="Hibbett D.S."/>
        </authorList>
    </citation>
    <scope>NUCLEOTIDE SEQUENCE [LARGE SCALE GENOMIC DNA]</scope>
    <source>
        <strain evidence="1 2">FP15055 ss-10</strain>
    </source>
</reference>
<proteinExistence type="predicted"/>
<dbReference type="AlphaFoldDB" id="A0A0D7BRU4"/>
<protein>
    <recommendedName>
        <fullName evidence="3">F-box domain-containing protein</fullName>
    </recommendedName>
</protein>
<dbReference type="EMBL" id="KN880437">
    <property type="protein sequence ID" value="KIY73147.1"/>
    <property type="molecule type" value="Genomic_DNA"/>
</dbReference>
<keyword evidence="2" id="KW-1185">Reference proteome</keyword>
<dbReference type="OrthoDB" id="2951834at2759"/>
<evidence type="ECO:0000313" key="1">
    <source>
        <dbReference type="EMBL" id="KIY73147.1"/>
    </source>
</evidence>
<dbReference type="Proteomes" id="UP000054007">
    <property type="component" value="Unassembled WGS sequence"/>
</dbReference>
<gene>
    <name evidence="1" type="ORF">CYLTODRAFT_449085</name>
</gene>
<evidence type="ECO:0008006" key="3">
    <source>
        <dbReference type="Google" id="ProtNLM"/>
    </source>
</evidence>
<evidence type="ECO:0000313" key="2">
    <source>
        <dbReference type="Proteomes" id="UP000054007"/>
    </source>
</evidence>
<sequence length="320" mass="35864">MSPSFLGLPVELRLRIYEDFLNEHTHVRRNRQPSNTHFRLLHVCKQITDEATCLRQYISLLHENQIRTLLSNANGFSLSCIRSVDVANDGRVIRLRDKPLQNFPVSVAHEALYRMKNMTSVRVFNTTRGTPVGPLVTGAGLSLQFELALFPVGPPRNLQSYETFLGVGPQNTLFQSVQPTSIQRLRLSGACRFSQSVSLVSLEHLTVDGAQGSYMERHLAQDISLSRLKSFAHAQRDAMGFEFTEALLVAIVAQSSTTLTRLVILDGRKLETTALGAALRQLQVLDYLAVVLVSREFEHNFAQDIASTISTLKLWDPLYT</sequence>
<accession>A0A0D7BRU4</accession>
<organism evidence="1 2">
    <name type="scientific">Cylindrobasidium torrendii FP15055 ss-10</name>
    <dbReference type="NCBI Taxonomy" id="1314674"/>
    <lineage>
        <taxon>Eukaryota</taxon>
        <taxon>Fungi</taxon>
        <taxon>Dikarya</taxon>
        <taxon>Basidiomycota</taxon>
        <taxon>Agaricomycotina</taxon>
        <taxon>Agaricomycetes</taxon>
        <taxon>Agaricomycetidae</taxon>
        <taxon>Agaricales</taxon>
        <taxon>Marasmiineae</taxon>
        <taxon>Physalacriaceae</taxon>
        <taxon>Cylindrobasidium</taxon>
    </lineage>
</organism>